<evidence type="ECO:0000313" key="1">
    <source>
        <dbReference type="EMBL" id="CAA9308270.1"/>
    </source>
</evidence>
<dbReference type="Pfam" id="PF14054">
    <property type="entry name" value="DUF4249"/>
    <property type="match status" value="1"/>
</dbReference>
<dbReference type="AlphaFoldDB" id="A0A6J4KK49"/>
<reference evidence="1" key="1">
    <citation type="submission" date="2020-02" db="EMBL/GenBank/DDBJ databases">
        <authorList>
            <person name="Meier V. D."/>
        </authorList>
    </citation>
    <scope>NUCLEOTIDE SEQUENCE</scope>
    <source>
        <strain evidence="1">AVDCRST_MAG68</strain>
    </source>
</reference>
<evidence type="ECO:0008006" key="2">
    <source>
        <dbReference type="Google" id="ProtNLM"/>
    </source>
</evidence>
<proteinExistence type="predicted"/>
<name>A0A6J4KK49_9BACT</name>
<dbReference type="EMBL" id="CADCTW010000059">
    <property type="protein sequence ID" value="CAA9308270.1"/>
    <property type="molecule type" value="Genomic_DNA"/>
</dbReference>
<accession>A0A6J4KK49</accession>
<sequence length="395" mass="42966">MDQANSATVAVESRFPLQIQGERFVPGPGRCAPRPRARPPLWTGASTTDLGAPARVPPGARPLPFRQPETYVYPLRRFAALLLPALLAGCELTEVTIEPGEEVVAVEAVLRTDTDIQGIILHSSLDGRDVRGVTGAHVTVTGNGRTFVFEEEGTDCYHFSATYFRERPGSVNATCYQSLREDGFWLTAGQEYRLRVDLPDGRVIQGRTRVPGTFALTGLPFVRTQRMRGVAECAVPPGTLQRLSWSRADSAWSYIAPIRIFGIRAALARDSVVAEIPDPLELVGLAISEEDTDIILPSEFGVFDRFQYDSEALAALQQGFPEGVLVELMVAAADRNYVNAVRGGRFNPSGPVRISSVAGDGVGVFGSLVPLYVRMRVLRRETARLFGIPICPIAG</sequence>
<dbReference type="InterPro" id="IPR025345">
    <property type="entry name" value="DUF4249"/>
</dbReference>
<protein>
    <recommendedName>
        <fullName evidence="2">DUF4249 family protein</fullName>
    </recommendedName>
</protein>
<organism evidence="1">
    <name type="scientific">uncultured Gemmatimonadota bacterium</name>
    <dbReference type="NCBI Taxonomy" id="203437"/>
    <lineage>
        <taxon>Bacteria</taxon>
        <taxon>Pseudomonadati</taxon>
        <taxon>Gemmatimonadota</taxon>
        <taxon>environmental samples</taxon>
    </lineage>
</organism>
<gene>
    <name evidence="1" type="ORF">AVDCRST_MAG68-1029</name>
</gene>